<evidence type="ECO:0000256" key="8">
    <source>
        <dbReference type="ARBA" id="ARBA00023136"/>
    </source>
</evidence>
<reference evidence="11 12" key="1">
    <citation type="submission" date="2018-07" db="EMBL/GenBank/DDBJ databases">
        <title>Genomic Encyclopedia of Type Strains, Phase IV (KMG-IV): sequencing the most valuable type-strain genomes for metagenomic binning, comparative biology and taxonomic classification.</title>
        <authorList>
            <person name="Goeker M."/>
        </authorList>
    </citation>
    <scope>NUCLEOTIDE SEQUENCE [LARGE SCALE GENOMIC DNA]</scope>
    <source>
        <strain evidence="11 12">DSM 4134</strain>
    </source>
</reference>
<dbReference type="SMART" id="SM00086">
    <property type="entry name" value="PAC"/>
    <property type="match status" value="5"/>
</dbReference>
<feature type="domain" description="PAS" evidence="9">
    <location>
        <begin position="496"/>
        <end position="568"/>
    </location>
</feature>
<feature type="domain" description="PAC" evidence="10">
    <location>
        <begin position="569"/>
        <end position="622"/>
    </location>
</feature>
<feature type="domain" description="PAS" evidence="9">
    <location>
        <begin position="623"/>
        <end position="660"/>
    </location>
</feature>
<evidence type="ECO:0000256" key="7">
    <source>
        <dbReference type="ARBA" id="ARBA00023012"/>
    </source>
</evidence>
<evidence type="ECO:0000256" key="2">
    <source>
        <dbReference type="ARBA" id="ARBA00022475"/>
    </source>
</evidence>
<keyword evidence="6" id="KW-1133">Transmembrane helix</keyword>
<dbReference type="GO" id="GO:0006355">
    <property type="term" value="P:regulation of DNA-templated transcription"/>
    <property type="evidence" value="ECO:0007669"/>
    <property type="project" value="InterPro"/>
</dbReference>
<accession>A0A3D9KZR7</accession>
<evidence type="ECO:0000256" key="6">
    <source>
        <dbReference type="ARBA" id="ARBA00022989"/>
    </source>
</evidence>
<dbReference type="GO" id="GO:0046983">
    <property type="term" value="F:protein dimerization activity"/>
    <property type="evidence" value="ECO:0007669"/>
    <property type="project" value="InterPro"/>
</dbReference>
<comment type="subcellular location">
    <subcellularLocation>
        <location evidence="1">Cell membrane</location>
        <topology evidence="1">Multi-pass membrane protein</topology>
    </subcellularLocation>
</comment>
<dbReference type="InterPro" id="IPR001610">
    <property type="entry name" value="PAC"/>
</dbReference>
<dbReference type="PROSITE" id="PS50113">
    <property type="entry name" value="PAC"/>
    <property type="match status" value="2"/>
</dbReference>
<dbReference type="OrthoDB" id="5522855at2"/>
<dbReference type="InterPro" id="IPR003594">
    <property type="entry name" value="HATPase_dom"/>
</dbReference>
<comment type="caution">
    <text evidence="11">The sequence shown here is derived from an EMBL/GenBank/DDBJ whole genome shotgun (WGS) entry which is preliminary data.</text>
</comment>
<dbReference type="InterPro" id="IPR013655">
    <property type="entry name" value="PAS_fold_3"/>
</dbReference>
<dbReference type="SMART" id="SM00091">
    <property type="entry name" value="PAS"/>
    <property type="match status" value="5"/>
</dbReference>
<dbReference type="PANTHER" id="PTHR24421">
    <property type="entry name" value="NITRATE/NITRITE SENSOR PROTEIN NARX-RELATED"/>
    <property type="match status" value="1"/>
</dbReference>
<dbReference type="SMART" id="SM00387">
    <property type="entry name" value="HATPase_c"/>
    <property type="match status" value="1"/>
</dbReference>
<feature type="domain" description="PAS" evidence="9">
    <location>
        <begin position="370"/>
        <end position="444"/>
    </location>
</feature>
<dbReference type="CDD" id="cd00130">
    <property type="entry name" value="PAS"/>
    <property type="match status" value="4"/>
</dbReference>
<dbReference type="PANTHER" id="PTHR24421:SF37">
    <property type="entry name" value="SENSOR HISTIDINE KINASE NARS"/>
    <property type="match status" value="1"/>
</dbReference>
<dbReference type="Pfam" id="PF02518">
    <property type="entry name" value="HATPase_c"/>
    <property type="match status" value="1"/>
</dbReference>
<evidence type="ECO:0000259" key="10">
    <source>
        <dbReference type="PROSITE" id="PS50113"/>
    </source>
</evidence>
<evidence type="ECO:0000256" key="3">
    <source>
        <dbReference type="ARBA" id="ARBA00022679"/>
    </source>
</evidence>
<evidence type="ECO:0000313" key="11">
    <source>
        <dbReference type="EMBL" id="RED92655.1"/>
    </source>
</evidence>
<evidence type="ECO:0000256" key="1">
    <source>
        <dbReference type="ARBA" id="ARBA00004651"/>
    </source>
</evidence>
<dbReference type="AlphaFoldDB" id="A0A3D9KZR7"/>
<dbReference type="Pfam" id="PF08447">
    <property type="entry name" value="PAS_3"/>
    <property type="match status" value="1"/>
</dbReference>
<dbReference type="Gene3D" id="2.10.70.100">
    <property type="match status" value="1"/>
</dbReference>
<dbReference type="InterPro" id="IPR000014">
    <property type="entry name" value="PAS"/>
</dbReference>
<keyword evidence="12" id="KW-1185">Reference proteome</keyword>
<dbReference type="Gene3D" id="3.30.450.20">
    <property type="entry name" value="PAS domain"/>
    <property type="match status" value="5"/>
</dbReference>
<protein>
    <submittedName>
        <fullName evidence="11">PAS domain S-box-containing protein</fullName>
    </submittedName>
</protein>
<keyword evidence="8" id="KW-0472">Membrane</keyword>
<keyword evidence="3" id="KW-0808">Transferase</keyword>
<evidence type="ECO:0000256" key="4">
    <source>
        <dbReference type="ARBA" id="ARBA00022692"/>
    </source>
</evidence>
<name>A0A3D9KZR7_MARFU</name>
<feature type="domain" description="PAC" evidence="10">
    <location>
        <begin position="193"/>
        <end position="245"/>
    </location>
</feature>
<dbReference type="GO" id="GO:0000155">
    <property type="term" value="F:phosphorelay sensor kinase activity"/>
    <property type="evidence" value="ECO:0007669"/>
    <property type="project" value="InterPro"/>
</dbReference>
<gene>
    <name evidence="11" type="ORF">C7460_12942</name>
</gene>
<proteinExistence type="predicted"/>
<dbReference type="RefSeq" id="WP_115870193.1">
    <property type="nucleotide sequence ID" value="NZ_QREG01000029.1"/>
</dbReference>
<keyword evidence="2" id="KW-1003">Cell membrane</keyword>
<sequence length="955" mass="108571">MNSQQCQDFEYLAGLSSDFIMKFGTDEQLTYINEAGRSTLGLTEGNTLEELMLLLYSLDGTSLRMGLVREAIDSLTSGKLTQQSIPCMLSSDPHRIGELLLTPSSDQVLVVYKSGEFHGWSGEDLENVMDFSSLNSWSYNEQTQDFWLSESARSLLQLPEGYVLRADNVDGLFDEGDFAYLVASFSQATAAGQPVTTRMRTYEGNQIWVRVRFISERIVSGKEKLIQGVFQDITATEEQAMMLRRQKHELEVSHRLLTRAERITKLGHWTLSKQAGVFEVSDEVYQICELPPDTRLDMPTFEVFINPDHINWAKGELPKPGQYVHRIIAGWNQKWVEVNVDPKYEDSQVVFGTIQDITEEVKAKQKALNNEAKQKAIIDTIPNPFFFTDTNGQVRQVNQAFCEFVGLSRHRIIGQSLYAVVNFEETEKLTKTDKLMLFGTLKDSVTETEVLVGEKKRTIKLHKSTFFNSNDRVMGLIGIFYDITSELTTNARLSLANKQFALAISGANAGFFIYDIPRDINYWDRKSAEIFGLPPEPHVGNLSEFLQCVIPQDRRKLRGEYNREYDNADRFENNYRINRNGEIRHIHAQGSVERNEQGKPIKIVGIHIDETSQVRARQRLEQSERKYRRIFESIKDGYLMVDPEGIILNANPAAATMLGYRIPSQLIGRNFSKIANEPSVNLKYFRSELMQQKELENVRLELRRKDGEQIIANFYAALQSENGKHIVEATFRDVTREIQTQEQIIAATINAEDKQRKRIAQELHDSVQQLLITAKMNLESIAHRVDELGENIRRNFDVGLKFLDEGLMESRSVSYDLMPAAVEDFGIAAATETLVNTMRRASNIDFFYMTNLTNERLPGTVELSLYRILQESCNNVIKYSKASEVHVNLTLKDGLLTLTVEDNGVGFDVFKTTTDKTFGLTSMKNRATSIGAHFEVNSGAQGTMVMVELKVKAID</sequence>
<dbReference type="Proteomes" id="UP000256779">
    <property type="component" value="Unassembled WGS sequence"/>
</dbReference>
<dbReference type="GO" id="GO:0005886">
    <property type="term" value="C:plasma membrane"/>
    <property type="evidence" value="ECO:0007669"/>
    <property type="project" value="UniProtKB-SubCell"/>
</dbReference>
<dbReference type="InterPro" id="IPR013767">
    <property type="entry name" value="PAS_fold"/>
</dbReference>
<dbReference type="NCBIfam" id="TIGR00229">
    <property type="entry name" value="sensory_box"/>
    <property type="match status" value="3"/>
</dbReference>
<dbReference type="SUPFAM" id="SSF55785">
    <property type="entry name" value="PYP-like sensor domain (PAS domain)"/>
    <property type="match status" value="4"/>
</dbReference>
<dbReference type="InterPro" id="IPR035965">
    <property type="entry name" value="PAS-like_dom_sf"/>
</dbReference>
<dbReference type="Pfam" id="PF07730">
    <property type="entry name" value="HisKA_3"/>
    <property type="match status" value="1"/>
</dbReference>
<dbReference type="CDD" id="cd16917">
    <property type="entry name" value="HATPase_UhpB-NarQ-NarX-like"/>
    <property type="match status" value="1"/>
</dbReference>
<keyword evidence="5" id="KW-0418">Kinase</keyword>
<dbReference type="SUPFAM" id="SSF55874">
    <property type="entry name" value="ATPase domain of HSP90 chaperone/DNA topoisomerase II/histidine kinase"/>
    <property type="match status" value="1"/>
</dbReference>
<evidence type="ECO:0000256" key="5">
    <source>
        <dbReference type="ARBA" id="ARBA00022777"/>
    </source>
</evidence>
<dbReference type="Gene3D" id="1.20.5.1930">
    <property type="match status" value="1"/>
</dbReference>
<evidence type="ECO:0000313" key="12">
    <source>
        <dbReference type="Proteomes" id="UP000256779"/>
    </source>
</evidence>
<keyword evidence="7" id="KW-0902">Two-component regulatory system</keyword>
<dbReference type="Pfam" id="PF00989">
    <property type="entry name" value="PAS"/>
    <property type="match status" value="1"/>
</dbReference>
<dbReference type="Gene3D" id="3.30.565.10">
    <property type="entry name" value="Histidine kinase-like ATPase, C-terminal domain"/>
    <property type="match status" value="1"/>
</dbReference>
<dbReference type="InterPro" id="IPR036890">
    <property type="entry name" value="HATPase_C_sf"/>
</dbReference>
<dbReference type="InterPro" id="IPR011712">
    <property type="entry name" value="Sig_transdc_His_kin_sub3_dim/P"/>
</dbReference>
<organism evidence="11 12">
    <name type="scientific">Marinoscillum furvescens DSM 4134</name>
    <dbReference type="NCBI Taxonomy" id="1122208"/>
    <lineage>
        <taxon>Bacteria</taxon>
        <taxon>Pseudomonadati</taxon>
        <taxon>Bacteroidota</taxon>
        <taxon>Cytophagia</taxon>
        <taxon>Cytophagales</taxon>
        <taxon>Reichenbachiellaceae</taxon>
        <taxon>Marinoscillum</taxon>
    </lineage>
</organism>
<evidence type="ECO:0000259" key="9">
    <source>
        <dbReference type="PROSITE" id="PS50112"/>
    </source>
</evidence>
<dbReference type="EMBL" id="QREG01000029">
    <property type="protein sequence ID" value="RED92655.1"/>
    <property type="molecule type" value="Genomic_DNA"/>
</dbReference>
<keyword evidence="4" id="KW-0812">Transmembrane</keyword>
<dbReference type="InterPro" id="IPR050482">
    <property type="entry name" value="Sensor_HK_TwoCompSys"/>
</dbReference>
<dbReference type="Pfam" id="PF13426">
    <property type="entry name" value="PAS_9"/>
    <property type="match status" value="2"/>
</dbReference>
<dbReference type="InterPro" id="IPR000700">
    <property type="entry name" value="PAS-assoc_C"/>
</dbReference>
<dbReference type="PROSITE" id="PS50112">
    <property type="entry name" value="PAS"/>
    <property type="match status" value="3"/>
</dbReference>